<dbReference type="Proteomes" id="UP000024635">
    <property type="component" value="Unassembled WGS sequence"/>
</dbReference>
<dbReference type="EMBL" id="JARK01001400">
    <property type="protein sequence ID" value="EYC08840.1"/>
    <property type="molecule type" value="Genomic_DNA"/>
</dbReference>
<keyword evidence="1" id="KW-0812">Transmembrane</keyword>
<dbReference type="OrthoDB" id="5843320at2759"/>
<organism evidence="2 3">
    <name type="scientific">Ancylostoma ceylanicum</name>
    <dbReference type="NCBI Taxonomy" id="53326"/>
    <lineage>
        <taxon>Eukaryota</taxon>
        <taxon>Metazoa</taxon>
        <taxon>Ecdysozoa</taxon>
        <taxon>Nematoda</taxon>
        <taxon>Chromadorea</taxon>
        <taxon>Rhabditida</taxon>
        <taxon>Rhabditina</taxon>
        <taxon>Rhabditomorpha</taxon>
        <taxon>Strongyloidea</taxon>
        <taxon>Ancylostomatidae</taxon>
        <taxon>Ancylostomatinae</taxon>
        <taxon>Ancylostoma</taxon>
    </lineage>
</organism>
<name>A0A016U154_9BILA</name>
<accession>A0A016U154</accession>
<evidence type="ECO:0000256" key="1">
    <source>
        <dbReference type="SAM" id="Phobius"/>
    </source>
</evidence>
<protein>
    <submittedName>
        <fullName evidence="2">Uncharacterized protein</fullName>
    </submittedName>
</protein>
<comment type="caution">
    <text evidence="2">The sequence shown here is derived from an EMBL/GenBank/DDBJ whole genome shotgun (WGS) entry which is preliminary data.</text>
</comment>
<feature type="transmembrane region" description="Helical" evidence="1">
    <location>
        <begin position="27"/>
        <end position="54"/>
    </location>
</feature>
<evidence type="ECO:0000313" key="2">
    <source>
        <dbReference type="EMBL" id="EYC08840.1"/>
    </source>
</evidence>
<gene>
    <name evidence="2" type="primary">Acey_s0064.g3560</name>
    <name evidence="2" type="ORF">Y032_0064g3560</name>
</gene>
<reference evidence="3" key="1">
    <citation type="journal article" date="2015" name="Nat. Genet.">
        <title>The genome and transcriptome of the zoonotic hookworm Ancylostoma ceylanicum identify infection-specific gene families.</title>
        <authorList>
            <person name="Schwarz E.M."/>
            <person name="Hu Y."/>
            <person name="Antoshechkin I."/>
            <person name="Miller M.M."/>
            <person name="Sternberg P.W."/>
            <person name="Aroian R.V."/>
        </authorList>
    </citation>
    <scope>NUCLEOTIDE SEQUENCE</scope>
    <source>
        <strain evidence="3">HY135</strain>
    </source>
</reference>
<evidence type="ECO:0000313" key="3">
    <source>
        <dbReference type="Proteomes" id="UP000024635"/>
    </source>
</evidence>
<dbReference type="AlphaFoldDB" id="A0A016U154"/>
<sequence length="148" mass="16701">MDLGVFDLNDDKLEVIAGQESRVNIQVLWWITLIVVIIFLLSGVSFLSSAYDFIGLRYRRVRAKSQLARFDDIMRRVGNGTITGTPLAPNEQVLRAVCKWSFYSPLLMSCSICSPLEKTIQASIAPESPSFCPRTPPFFPYSSRSDQF</sequence>
<proteinExistence type="predicted"/>
<keyword evidence="1" id="KW-1133">Transmembrane helix</keyword>
<keyword evidence="3" id="KW-1185">Reference proteome</keyword>
<keyword evidence="1" id="KW-0472">Membrane</keyword>